<dbReference type="Proteomes" id="UP000031167">
    <property type="component" value="Unassembled WGS sequence"/>
</dbReference>
<evidence type="ECO:0000313" key="2">
    <source>
        <dbReference type="Proteomes" id="UP000031167"/>
    </source>
</evidence>
<keyword evidence="2" id="KW-1185">Reference proteome</keyword>
<accession>A0A0B4CNE8</accession>
<evidence type="ECO:0000313" key="1">
    <source>
        <dbReference type="EMBL" id="KIC62754.1"/>
    </source>
</evidence>
<name>A0A0B4CNE8_9FLAO</name>
<organism evidence="1 2">
    <name type="scientific">Chryseobacterium taiwanense</name>
    <dbReference type="NCBI Taxonomy" id="363331"/>
    <lineage>
        <taxon>Bacteria</taxon>
        <taxon>Pseudomonadati</taxon>
        <taxon>Bacteroidota</taxon>
        <taxon>Flavobacteriia</taxon>
        <taxon>Flavobacteriales</taxon>
        <taxon>Weeksellaceae</taxon>
        <taxon>Chryseobacterium group</taxon>
        <taxon>Chryseobacterium</taxon>
    </lineage>
</organism>
<dbReference type="AlphaFoldDB" id="A0A0B4CNE8"/>
<gene>
    <name evidence="1" type="ORF">RM51_11250</name>
</gene>
<reference evidence="1 2" key="1">
    <citation type="submission" date="2014-12" db="EMBL/GenBank/DDBJ databases">
        <title>Genome sequencing of Chryseobacterium taiwanense TPW19.</title>
        <authorList>
            <person name="Tan P.W."/>
            <person name="Chan K.-G."/>
        </authorList>
    </citation>
    <scope>NUCLEOTIDE SEQUENCE [LARGE SCALE GENOMIC DNA]</scope>
    <source>
        <strain evidence="1 2">TPW19</strain>
    </source>
</reference>
<protein>
    <submittedName>
        <fullName evidence="1">Uncharacterized protein</fullName>
    </submittedName>
</protein>
<proteinExistence type="predicted"/>
<comment type="caution">
    <text evidence="1">The sequence shown here is derived from an EMBL/GenBank/DDBJ whole genome shotgun (WGS) entry which is preliminary data.</text>
</comment>
<sequence>MLFKICRIFKYDLKKINIHQLHKINEIDSVFALFNQKAREIILCVKKIINKALNKLNFLDNILMV</sequence>
<dbReference type="EMBL" id="JWTA01000008">
    <property type="protein sequence ID" value="KIC62754.1"/>
    <property type="molecule type" value="Genomic_DNA"/>
</dbReference>